<dbReference type="Proteomes" id="UP000606499">
    <property type="component" value="Unassembled WGS sequence"/>
</dbReference>
<name>A0A923LWL5_9FIRM</name>
<keyword evidence="3" id="KW-1185">Reference proteome</keyword>
<reference evidence="2" key="1">
    <citation type="submission" date="2020-08" db="EMBL/GenBank/DDBJ databases">
        <title>Genome public.</title>
        <authorList>
            <person name="Liu C."/>
            <person name="Sun Q."/>
        </authorList>
    </citation>
    <scope>NUCLEOTIDE SEQUENCE</scope>
    <source>
        <strain evidence="2">NSJ-28</strain>
    </source>
</reference>
<evidence type="ECO:0000256" key="1">
    <source>
        <dbReference type="SAM" id="MobiDB-lite"/>
    </source>
</evidence>
<dbReference type="AlphaFoldDB" id="A0A923LWL5"/>
<sequence length="46" mass="4845">MKNAKGYAGKIKNTGSMYVKAPYAQEKGGKKPTVKTGGDLRASKGK</sequence>
<comment type="caution">
    <text evidence="2">The sequence shown here is derived from an EMBL/GenBank/DDBJ whole genome shotgun (WGS) entry which is preliminary data.</text>
</comment>
<dbReference type="EMBL" id="JACOPL010000026">
    <property type="protein sequence ID" value="MBC5726731.1"/>
    <property type="molecule type" value="Genomic_DNA"/>
</dbReference>
<proteinExistence type="predicted"/>
<gene>
    <name evidence="2" type="ORF">H8S45_14875</name>
</gene>
<protein>
    <submittedName>
        <fullName evidence="2">Uncharacterized protein</fullName>
    </submittedName>
</protein>
<organism evidence="2 3">
    <name type="scientific">Agathobaculum faecis</name>
    <dbReference type="NCBI Taxonomy" id="2763013"/>
    <lineage>
        <taxon>Bacteria</taxon>
        <taxon>Bacillati</taxon>
        <taxon>Bacillota</taxon>
        <taxon>Clostridia</taxon>
        <taxon>Eubacteriales</taxon>
        <taxon>Butyricicoccaceae</taxon>
        <taxon>Agathobaculum</taxon>
    </lineage>
</organism>
<dbReference type="RefSeq" id="WP_186950418.1">
    <property type="nucleotide sequence ID" value="NZ_JACOPL010000026.1"/>
</dbReference>
<feature type="region of interest" description="Disordered" evidence="1">
    <location>
        <begin position="22"/>
        <end position="46"/>
    </location>
</feature>
<accession>A0A923LWL5</accession>
<evidence type="ECO:0000313" key="3">
    <source>
        <dbReference type="Proteomes" id="UP000606499"/>
    </source>
</evidence>
<evidence type="ECO:0000313" key="2">
    <source>
        <dbReference type="EMBL" id="MBC5726731.1"/>
    </source>
</evidence>